<name>A0ACB0IE76_TRIPR</name>
<keyword evidence="2" id="KW-1185">Reference proteome</keyword>
<dbReference type="Proteomes" id="UP001177021">
    <property type="component" value="Unassembled WGS sequence"/>
</dbReference>
<evidence type="ECO:0000313" key="2">
    <source>
        <dbReference type="Proteomes" id="UP001177021"/>
    </source>
</evidence>
<comment type="caution">
    <text evidence="1">The sequence shown here is derived from an EMBL/GenBank/DDBJ whole genome shotgun (WGS) entry which is preliminary data.</text>
</comment>
<proteinExistence type="predicted"/>
<gene>
    <name evidence="1" type="ORF">MILVUS5_LOCUS2090</name>
</gene>
<protein>
    <submittedName>
        <fullName evidence="1">Uncharacterized protein</fullName>
    </submittedName>
</protein>
<organism evidence="1 2">
    <name type="scientific">Trifolium pratense</name>
    <name type="common">Red clover</name>
    <dbReference type="NCBI Taxonomy" id="57577"/>
    <lineage>
        <taxon>Eukaryota</taxon>
        <taxon>Viridiplantae</taxon>
        <taxon>Streptophyta</taxon>
        <taxon>Embryophyta</taxon>
        <taxon>Tracheophyta</taxon>
        <taxon>Spermatophyta</taxon>
        <taxon>Magnoliopsida</taxon>
        <taxon>eudicotyledons</taxon>
        <taxon>Gunneridae</taxon>
        <taxon>Pentapetalae</taxon>
        <taxon>rosids</taxon>
        <taxon>fabids</taxon>
        <taxon>Fabales</taxon>
        <taxon>Fabaceae</taxon>
        <taxon>Papilionoideae</taxon>
        <taxon>50 kb inversion clade</taxon>
        <taxon>NPAAA clade</taxon>
        <taxon>Hologalegina</taxon>
        <taxon>IRL clade</taxon>
        <taxon>Trifolieae</taxon>
        <taxon>Trifolium</taxon>
    </lineage>
</organism>
<evidence type="ECO:0000313" key="1">
    <source>
        <dbReference type="EMBL" id="CAJ2630285.1"/>
    </source>
</evidence>
<accession>A0ACB0IE76</accession>
<sequence>MFPCGLPYRSSRRMNTSRKPEFYDAVMYVKKVKVVYRKKKEVYEAFLKLLNDYKANIIDIGAVKEDVMQLFKGRQDLISGFNFFLPKGHKKCHFH</sequence>
<dbReference type="EMBL" id="CASHSV030000001">
    <property type="protein sequence ID" value="CAJ2630285.1"/>
    <property type="molecule type" value="Genomic_DNA"/>
</dbReference>
<reference evidence="1" key="1">
    <citation type="submission" date="2023-10" db="EMBL/GenBank/DDBJ databases">
        <authorList>
            <person name="Rodriguez Cubillos JULIANA M."/>
            <person name="De Vega J."/>
        </authorList>
    </citation>
    <scope>NUCLEOTIDE SEQUENCE</scope>
</reference>